<dbReference type="PRINTS" id="PR00035">
    <property type="entry name" value="HTHGNTR"/>
</dbReference>
<evidence type="ECO:0000313" key="5">
    <source>
        <dbReference type="EMBL" id="TWE09384.1"/>
    </source>
</evidence>
<evidence type="ECO:0000313" key="6">
    <source>
        <dbReference type="Proteomes" id="UP000318297"/>
    </source>
</evidence>
<keyword evidence="1" id="KW-0805">Transcription regulation</keyword>
<proteinExistence type="predicted"/>
<dbReference type="PROSITE" id="PS50949">
    <property type="entry name" value="HTH_GNTR"/>
    <property type="match status" value="1"/>
</dbReference>
<dbReference type="SUPFAM" id="SSF48008">
    <property type="entry name" value="GntR ligand-binding domain-like"/>
    <property type="match status" value="1"/>
</dbReference>
<dbReference type="PANTHER" id="PTHR43537:SF47">
    <property type="entry name" value="REGULATORY PROTEIN GNTR HTH"/>
    <property type="match status" value="1"/>
</dbReference>
<evidence type="ECO:0000256" key="1">
    <source>
        <dbReference type="ARBA" id="ARBA00023015"/>
    </source>
</evidence>
<accession>A0A561E1A0</accession>
<evidence type="ECO:0000259" key="4">
    <source>
        <dbReference type="PROSITE" id="PS50949"/>
    </source>
</evidence>
<dbReference type="EMBL" id="VIVQ01000003">
    <property type="protein sequence ID" value="TWE09384.1"/>
    <property type="molecule type" value="Genomic_DNA"/>
</dbReference>
<organism evidence="5 6">
    <name type="scientific">Rudaeicoccus suwonensis</name>
    <dbReference type="NCBI Taxonomy" id="657409"/>
    <lineage>
        <taxon>Bacteria</taxon>
        <taxon>Bacillati</taxon>
        <taxon>Actinomycetota</taxon>
        <taxon>Actinomycetes</taxon>
        <taxon>Micrococcales</taxon>
        <taxon>Dermacoccaceae</taxon>
        <taxon>Rudaeicoccus</taxon>
    </lineage>
</organism>
<dbReference type="Gene3D" id="1.20.120.530">
    <property type="entry name" value="GntR ligand-binding domain-like"/>
    <property type="match status" value="1"/>
</dbReference>
<dbReference type="OrthoDB" id="7989071at2"/>
<evidence type="ECO:0000256" key="3">
    <source>
        <dbReference type="ARBA" id="ARBA00023163"/>
    </source>
</evidence>
<reference evidence="5 6" key="1">
    <citation type="submission" date="2019-06" db="EMBL/GenBank/DDBJ databases">
        <title>Sequencing the genomes of 1000 actinobacteria strains.</title>
        <authorList>
            <person name="Klenk H.-P."/>
        </authorList>
    </citation>
    <scope>NUCLEOTIDE SEQUENCE [LARGE SCALE GENOMIC DNA]</scope>
    <source>
        <strain evidence="5 6">DSM 19560</strain>
    </source>
</reference>
<dbReference type="GO" id="GO:0003677">
    <property type="term" value="F:DNA binding"/>
    <property type="evidence" value="ECO:0007669"/>
    <property type="project" value="UniProtKB-KW"/>
</dbReference>
<dbReference type="InterPro" id="IPR036390">
    <property type="entry name" value="WH_DNA-bd_sf"/>
</dbReference>
<name>A0A561E1A0_9MICO</name>
<dbReference type="Proteomes" id="UP000318297">
    <property type="component" value="Unassembled WGS sequence"/>
</dbReference>
<dbReference type="GO" id="GO:0003700">
    <property type="term" value="F:DNA-binding transcription factor activity"/>
    <property type="evidence" value="ECO:0007669"/>
    <property type="project" value="InterPro"/>
</dbReference>
<dbReference type="CDD" id="cd07377">
    <property type="entry name" value="WHTH_GntR"/>
    <property type="match status" value="1"/>
</dbReference>
<dbReference type="SMART" id="SM00895">
    <property type="entry name" value="FCD"/>
    <property type="match status" value="1"/>
</dbReference>
<sequence length="226" mass="24643">MKTPVRQTPLVVQVTEQFRALIEDGSWPVGVRIPAELQLVQDLGVSRSTVREALRSLASAGLLQPRVGDGTYVIARDDLAALLARGDELQDLQQVLDVRSILDVAAASWAANRRTTADVQSMRRALAARRKAHDRDDRAAYVTADVELHRSVVQASGNALLLRLYDAFIDVVTEAVDSTTTLPEDPRLGELHRELVDAIEAHDGGRAADTAAELVREVQSADRHAS</sequence>
<dbReference type="Gene3D" id="1.10.10.10">
    <property type="entry name" value="Winged helix-like DNA-binding domain superfamily/Winged helix DNA-binding domain"/>
    <property type="match status" value="1"/>
</dbReference>
<feature type="domain" description="HTH gntR-type" evidence="4">
    <location>
        <begin position="8"/>
        <end position="76"/>
    </location>
</feature>
<comment type="caution">
    <text evidence="5">The sequence shown here is derived from an EMBL/GenBank/DDBJ whole genome shotgun (WGS) entry which is preliminary data.</text>
</comment>
<dbReference type="InterPro" id="IPR000524">
    <property type="entry name" value="Tscrpt_reg_HTH_GntR"/>
</dbReference>
<protein>
    <submittedName>
        <fullName evidence="5">GntR family transcriptional regulator</fullName>
    </submittedName>
</protein>
<dbReference type="InterPro" id="IPR011711">
    <property type="entry name" value="GntR_C"/>
</dbReference>
<dbReference type="InterPro" id="IPR036388">
    <property type="entry name" value="WH-like_DNA-bd_sf"/>
</dbReference>
<dbReference type="RefSeq" id="WP_145230002.1">
    <property type="nucleotide sequence ID" value="NZ_VIVQ01000003.1"/>
</dbReference>
<dbReference type="Pfam" id="PF07729">
    <property type="entry name" value="FCD"/>
    <property type="match status" value="1"/>
</dbReference>
<dbReference type="AlphaFoldDB" id="A0A561E1A0"/>
<dbReference type="Pfam" id="PF00392">
    <property type="entry name" value="GntR"/>
    <property type="match status" value="1"/>
</dbReference>
<dbReference type="SUPFAM" id="SSF46785">
    <property type="entry name" value="Winged helix' DNA-binding domain"/>
    <property type="match status" value="1"/>
</dbReference>
<dbReference type="PANTHER" id="PTHR43537">
    <property type="entry name" value="TRANSCRIPTIONAL REGULATOR, GNTR FAMILY"/>
    <property type="match status" value="1"/>
</dbReference>
<dbReference type="SMART" id="SM00345">
    <property type="entry name" value="HTH_GNTR"/>
    <property type="match status" value="1"/>
</dbReference>
<dbReference type="InterPro" id="IPR008920">
    <property type="entry name" value="TF_FadR/GntR_C"/>
</dbReference>
<keyword evidence="3" id="KW-0804">Transcription</keyword>
<keyword evidence="2" id="KW-0238">DNA-binding</keyword>
<evidence type="ECO:0000256" key="2">
    <source>
        <dbReference type="ARBA" id="ARBA00023125"/>
    </source>
</evidence>
<keyword evidence="6" id="KW-1185">Reference proteome</keyword>
<gene>
    <name evidence="5" type="ORF">BKA23_3086</name>
</gene>